<dbReference type="Pfam" id="PF26130">
    <property type="entry name" value="PB1-like"/>
    <property type="match status" value="1"/>
</dbReference>
<proteinExistence type="predicted"/>
<accession>A0A8T0WKR7</accession>
<evidence type="ECO:0000259" key="2">
    <source>
        <dbReference type="Pfam" id="PF26130"/>
    </source>
</evidence>
<reference evidence="3" key="1">
    <citation type="submission" date="2020-05" db="EMBL/GenBank/DDBJ databases">
        <title>WGS assembly of Panicum virgatum.</title>
        <authorList>
            <person name="Lovell J.T."/>
            <person name="Jenkins J."/>
            <person name="Shu S."/>
            <person name="Juenger T.E."/>
            <person name="Schmutz J."/>
        </authorList>
    </citation>
    <scope>NUCLEOTIDE SEQUENCE</scope>
    <source>
        <strain evidence="3">AP13</strain>
    </source>
</reference>
<dbReference type="EMBL" id="CM029039">
    <property type="protein sequence ID" value="KAG2646627.1"/>
    <property type="molecule type" value="Genomic_DNA"/>
</dbReference>
<organism evidence="3 4">
    <name type="scientific">Panicum virgatum</name>
    <name type="common">Blackwell switchgrass</name>
    <dbReference type="NCBI Taxonomy" id="38727"/>
    <lineage>
        <taxon>Eukaryota</taxon>
        <taxon>Viridiplantae</taxon>
        <taxon>Streptophyta</taxon>
        <taxon>Embryophyta</taxon>
        <taxon>Tracheophyta</taxon>
        <taxon>Spermatophyta</taxon>
        <taxon>Magnoliopsida</taxon>
        <taxon>Liliopsida</taxon>
        <taxon>Poales</taxon>
        <taxon>Poaceae</taxon>
        <taxon>PACMAD clade</taxon>
        <taxon>Panicoideae</taxon>
        <taxon>Panicodae</taxon>
        <taxon>Paniceae</taxon>
        <taxon>Panicinae</taxon>
        <taxon>Panicum</taxon>
        <taxon>Panicum sect. Hiantes</taxon>
    </lineage>
</organism>
<gene>
    <name evidence="3" type="ORF">PVAP13_2KG524105</name>
</gene>
<evidence type="ECO:0000256" key="1">
    <source>
        <dbReference type="SAM" id="MobiDB-lite"/>
    </source>
</evidence>
<comment type="caution">
    <text evidence="3">The sequence shown here is derived from an EMBL/GenBank/DDBJ whole genome shotgun (WGS) entry which is preliminary data.</text>
</comment>
<dbReference type="InterPro" id="IPR058594">
    <property type="entry name" value="PB1-like_dom_pln"/>
</dbReference>
<feature type="domain" description="PB1-like" evidence="2">
    <location>
        <begin position="30"/>
        <end position="110"/>
    </location>
</feature>
<keyword evidence="4" id="KW-1185">Reference proteome</keyword>
<evidence type="ECO:0000313" key="3">
    <source>
        <dbReference type="EMBL" id="KAG2646627.1"/>
    </source>
</evidence>
<protein>
    <recommendedName>
        <fullName evidence="2">PB1-like domain-containing protein</fullName>
    </recommendedName>
</protein>
<dbReference type="Proteomes" id="UP000823388">
    <property type="component" value="Chromosome 2K"/>
</dbReference>
<name>A0A8T0WKR7_PANVG</name>
<dbReference type="AlphaFoldDB" id="A0A8T0WKR7"/>
<feature type="compositionally biased region" description="Acidic residues" evidence="1">
    <location>
        <begin position="201"/>
        <end position="210"/>
    </location>
</feature>
<feature type="region of interest" description="Disordered" evidence="1">
    <location>
        <begin position="183"/>
        <end position="219"/>
    </location>
</feature>
<feature type="compositionally biased region" description="Basic and acidic residues" evidence="1">
    <location>
        <begin position="183"/>
        <end position="197"/>
    </location>
</feature>
<evidence type="ECO:0000313" key="4">
    <source>
        <dbReference type="Proteomes" id="UP000823388"/>
    </source>
</evidence>
<sequence length="219" mass="24338">MDVLDTLAVRFHFGGAFVNDGKKIQYVGGFGGAFVNDGKKIQYVGGSQAMSYIERDKVSLPEIVGHLRDHWNMSAGGLLHWLFPGKRMEDGLRVLVDDNACLYMANCIVECGVADIFVEDVVVEKGSGDESDREQHVTDFKDELVDMQEKMTKQTKSVSMVTQSREEVAKQIKRVHEFYRGPTKKGKEVVEKMHEAGSQDDGSDESEDSDYMPGDASSS</sequence>